<protein>
    <submittedName>
        <fullName evidence="1">Uncharacterized protein</fullName>
    </submittedName>
</protein>
<proteinExistence type="predicted"/>
<organism evidence="1 2">
    <name type="scientific">Aureimonas glaciei</name>
    <dbReference type="NCBI Taxonomy" id="1776957"/>
    <lineage>
        <taxon>Bacteria</taxon>
        <taxon>Pseudomonadati</taxon>
        <taxon>Pseudomonadota</taxon>
        <taxon>Alphaproteobacteria</taxon>
        <taxon>Hyphomicrobiales</taxon>
        <taxon>Aurantimonadaceae</taxon>
        <taxon>Aureimonas</taxon>
    </lineage>
</organism>
<dbReference type="EMBL" id="BMJJ01000024">
    <property type="protein sequence ID" value="GGD43886.1"/>
    <property type="molecule type" value="Genomic_DNA"/>
</dbReference>
<dbReference type="RefSeq" id="WP_188855465.1">
    <property type="nucleotide sequence ID" value="NZ_BMJJ01000024.1"/>
</dbReference>
<dbReference type="AlphaFoldDB" id="A0A916YG43"/>
<comment type="caution">
    <text evidence="1">The sequence shown here is derived from an EMBL/GenBank/DDBJ whole genome shotgun (WGS) entry which is preliminary data.</text>
</comment>
<sequence>MSEKTKPAATPWTDQDRDLLRSKMIAGEPIRAIAAALGRTESAVSTTVNRLGLQPMRRIPAATQVRIRDLAGEGWQSSRIARRLQLPVEVVERYSVSA</sequence>
<evidence type="ECO:0000313" key="1">
    <source>
        <dbReference type="EMBL" id="GGD43886.1"/>
    </source>
</evidence>
<reference evidence="1" key="1">
    <citation type="journal article" date="2014" name="Int. J. Syst. Evol. Microbiol.">
        <title>Complete genome sequence of Corynebacterium casei LMG S-19264T (=DSM 44701T), isolated from a smear-ripened cheese.</title>
        <authorList>
            <consortium name="US DOE Joint Genome Institute (JGI-PGF)"/>
            <person name="Walter F."/>
            <person name="Albersmeier A."/>
            <person name="Kalinowski J."/>
            <person name="Ruckert C."/>
        </authorList>
    </citation>
    <scope>NUCLEOTIDE SEQUENCE</scope>
    <source>
        <strain evidence="1">CGMCC 1.15493</strain>
    </source>
</reference>
<gene>
    <name evidence="1" type="ORF">GCM10011335_53130</name>
</gene>
<accession>A0A916YG43</accession>
<dbReference type="Proteomes" id="UP000613160">
    <property type="component" value="Unassembled WGS sequence"/>
</dbReference>
<reference evidence="1" key="2">
    <citation type="submission" date="2020-09" db="EMBL/GenBank/DDBJ databases">
        <authorList>
            <person name="Sun Q."/>
            <person name="Zhou Y."/>
        </authorList>
    </citation>
    <scope>NUCLEOTIDE SEQUENCE</scope>
    <source>
        <strain evidence="1">CGMCC 1.15493</strain>
    </source>
</reference>
<name>A0A916YG43_9HYPH</name>
<evidence type="ECO:0000313" key="2">
    <source>
        <dbReference type="Proteomes" id="UP000613160"/>
    </source>
</evidence>
<keyword evidence="2" id="KW-1185">Reference proteome</keyword>